<keyword evidence="1" id="KW-1133">Transmembrane helix</keyword>
<dbReference type="Proteomes" id="UP001275932">
    <property type="component" value="Unassembled WGS sequence"/>
</dbReference>
<dbReference type="NCBIfam" id="TIGR02595">
    <property type="entry name" value="PEP_CTERM"/>
    <property type="match status" value="1"/>
</dbReference>
<keyword evidence="1" id="KW-0812">Transmembrane</keyword>
<name>A0ABU4WHY5_9BACT</name>
<feature type="transmembrane region" description="Helical" evidence="1">
    <location>
        <begin position="311"/>
        <end position="328"/>
    </location>
</feature>
<protein>
    <submittedName>
        <fullName evidence="3">PEP-CTERM sorting domain-containing protein</fullName>
    </submittedName>
</protein>
<dbReference type="InterPro" id="IPR013424">
    <property type="entry name" value="Ice-binding_C"/>
</dbReference>
<dbReference type="EMBL" id="JALBUT010000004">
    <property type="protein sequence ID" value="MDX8415378.1"/>
    <property type="molecule type" value="Genomic_DNA"/>
</dbReference>
<comment type="caution">
    <text evidence="3">The sequence shown here is derived from an EMBL/GenBank/DDBJ whole genome shotgun (WGS) entry which is preliminary data.</text>
</comment>
<keyword evidence="2" id="KW-0732">Signal</keyword>
<reference evidence="3 4" key="1">
    <citation type="submission" date="2022-03" db="EMBL/GenBank/DDBJ databases">
        <title>Novel taxa within the pig intestine.</title>
        <authorList>
            <person name="Wylensek D."/>
            <person name="Bishof K."/>
            <person name="Afrizal A."/>
            <person name="Clavel T."/>
        </authorList>
    </citation>
    <scope>NUCLEOTIDE SEQUENCE [LARGE SCALE GENOMIC DNA]</scope>
    <source>
        <strain evidence="3 4">CLA-KB-P66</strain>
    </source>
</reference>
<proteinExistence type="predicted"/>
<evidence type="ECO:0000313" key="3">
    <source>
        <dbReference type="EMBL" id="MDX8415378.1"/>
    </source>
</evidence>
<evidence type="ECO:0000256" key="2">
    <source>
        <dbReference type="SAM" id="SignalP"/>
    </source>
</evidence>
<feature type="chain" id="PRO_5047534301" evidence="2">
    <location>
        <begin position="21"/>
        <end position="332"/>
    </location>
</feature>
<evidence type="ECO:0000256" key="1">
    <source>
        <dbReference type="SAM" id="Phobius"/>
    </source>
</evidence>
<sequence length="332" mass="36498">MKNIKLFIPILSIFAVSAFAQEETVFDEIWEFDSENEAANTIDGNYTAPYDINTLIDVSNGSLTVTGHFENKGITTIKGANTINAEGATTKSEYSFNATGTNQHNRNQLILENVNINMGNFYNERGGGLNTVSPLLTVKGYVTFSNNLTTKQYGTILISEGAKLEILNGKTFVIENSVGTLKFENATKSQFIAPWEFKNQSESVYDFTITNDSLECVDASTAVIQARFVKSLNGKILLDFTNLMLNDDFVAGETYKIALINSYSGEVGSGKFDDSWQILAENVLEGEFAKFAGFTKDNNVLYVNIQAVPEPATYAAIFGAIALLIAAYRRKK</sequence>
<evidence type="ECO:0000313" key="4">
    <source>
        <dbReference type="Proteomes" id="UP001275932"/>
    </source>
</evidence>
<keyword evidence="1" id="KW-0472">Membrane</keyword>
<accession>A0ABU4WHY5</accession>
<dbReference type="RefSeq" id="WP_370396825.1">
    <property type="nucleotide sequence ID" value="NZ_JALBUT010000004.1"/>
</dbReference>
<organism evidence="3 4">
    <name type="scientific">Intestinicryptomonas porci</name>
    <dbReference type="NCBI Taxonomy" id="2926320"/>
    <lineage>
        <taxon>Bacteria</taxon>
        <taxon>Pseudomonadati</taxon>
        <taxon>Verrucomicrobiota</taxon>
        <taxon>Opitutia</taxon>
        <taxon>Opitutales</taxon>
        <taxon>Intestinicryptomonaceae</taxon>
        <taxon>Intestinicryptomonas</taxon>
    </lineage>
</organism>
<gene>
    <name evidence="3" type="ORF">MOX91_04180</name>
</gene>
<keyword evidence="4" id="KW-1185">Reference proteome</keyword>
<feature type="signal peptide" evidence="2">
    <location>
        <begin position="1"/>
        <end position="20"/>
    </location>
</feature>